<sequence>MSSNQTTFKRRNPKQEQEFARNYNKNNKNDTPLYSLNTVNALDWKLFMWFASLETVENYVCLFIVVWDAIPVRNNVKFSGELREETNNLIQILKKLNISRGNDKDYSKILDDYQNFRFLNNQSLRQNLVHDVWVELENHGLKNNSYSVSNQLERCSFFQKRELRAMILSRIKSFQSFSRKIKVGKELQQAPLNDKMNDHSRKMREVEEIKELQQQAPLNDKTNGEDLEILLKENENLKDQINNLSEKNPQIINPLILEDNINGKKQLIDDITDLQDILSDFTMVQGGDYKIIDEPASSLLKTRKCKVDYPSAKSNVVLGALLQHLVIETILREVQQYLQYSRSSGNIDPTLESDMVNVTESLIKYTKLFNENRKGDDDITKITPTIIRQHVYSALSHRGLSNEHPLIKEIADKLLNEMNKYRQVVDKETNDELNDQAIQITPVDSRFMQGAFGRDEIKKLEVEACGFPCIGIFDGDKSAQKVYTKAQIIARPKNSCKWILMLILSKRESISPKEDVYLGKDTVGCIINDVGDLRVPDSDIGNCFRAKQALGPYVSSKLITAYEAYTVILFYHRNAVIIL</sequence>
<name>A0A8H3M3K5_9GLOM</name>
<keyword evidence="1" id="KW-0175">Coiled coil</keyword>
<dbReference type="EMBL" id="BLAL01000255">
    <property type="protein sequence ID" value="GES97080.1"/>
    <property type="molecule type" value="Genomic_DNA"/>
</dbReference>
<organism evidence="2 3">
    <name type="scientific">Rhizophagus clarus</name>
    <dbReference type="NCBI Taxonomy" id="94130"/>
    <lineage>
        <taxon>Eukaryota</taxon>
        <taxon>Fungi</taxon>
        <taxon>Fungi incertae sedis</taxon>
        <taxon>Mucoromycota</taxon>
        <taxon>Glomeromycotina</taxon>
        <taxon>Glomeromycetes</taxon>
        <taxon>Glomerales</taxon>
        <taxon>Glomeraceae</taxon>
        <taxon>Rhizophagus</taxon>
    </lineage>
</organism>
<evidence type="ECO:0000313" key="2">
    <source>
        <dbReference type="EMBL" id="GES97080.1"/>
    </source>
</evidence>
<accession>A0A8H3M3K5</accession>
<proteinExistence type="predicted"/>
<gene>
    <name evidence="2" type="ORF">RCL2_002366700</name>
</gene>
<evidence type="ECO:0000256" key="1">
    <source>
        <dbReference type="SAM" id="Coils"/>
    </source>
</evidence>
<dbReference type="OrthoDB" id="2421414at2759"/>
<dbReference type="AlphaFoldDB" id="A0A8H3M3K5"/>
<reference evidence="2" key="1">
    <citation type="submission" date="2019-10" db="EMBL/GenBank/DDBJ databases">
        <title>Conservation and host-specific expression of non-tandemly repeated heterogenous ribosome RNA gene in arbuscular mycorrhizal fungi.</title>
        <authorList>
            <person name="Maeda T."/>
            <person name="Kobayashi Y."/>
            <person name="Nakagawa T."/>
            <person name="Ezawa T."/>
            <person name="Yamaguchi K."/>
            <person name="Bino T."/>
            <person name="Nishimoto Y."/>
            <person name="Shigenobu S."/>
            <person name="Kawaguchi M."/>
        </authorList>
    </citation>
    <scope>NUCLEOTIDE SEQUENCE</scope>
    <source>
        <strain evidence="2">HR1</strain>
    </source>
</reference>
<protein>
    <submittedName>
        <fullName evidence="2">Uncharacterized protein</fullName>
    </submittedName>
</protein>
<evidence type="ECO:0000313" key="3">
    <source>
        <dbReference type="Proteomes" id="UP000615446"/>
    </source>
</evidence>
<comment type="caution">
    <text evidence="2">The sequence shown here is derived from an EMBL/GenBank/DDBJ whole genome shotgun (WGS) entry which is preliminary data.</text>
</comment>
<dbReference type="Proteomes" id="UP000615446">
    <property type="component" value="Unassembled WGS sequence"/>
</dbReference>
<feature type="coiled-coil region" evidence="1">
    <location>
        <begin position="196"/>
        <end position="247"/>
    </location>
</feature>